<dbReference type="InterPro" id="IPR029058">
    <property type="entry name" value="AB_hydrolase_fold"/>
</dbReference>
<dbReference type="OrthoDB" id="9769481at2"/>
<gene>
    <name evidence="1" type="ORF">DMP06_01880</name>
</gene>
<sequence length="394" mass="43612">MATIIDYLEHEFATFEEVPFNPVDSLILSEFCMVRMEGVLEPSETGVRSGVFGRISERFFPAKHAQFRDALRAEFYDDMFTGLVPSKVKELALALAASPRFRDVVVTRYASVFDGDGPVQFAAYSFTYKDLFTYVGFRGTDTSFAGWREDFDMAYMQSVPAQEYAARYLEDVAPYVPGALIVGGHSKGGNLAIYAAANASDKVLSRIERVYCHDGPGFRRDVFSKEQVERTAPLVHKTVPQDSVVGMLMETRAAYRVVHSDAKGIMQHDPFSWQVDGRDFVYDACLSDGALFMDRVFDEWLSRYSDNELRVIVDALFEVFEASGTTNLSELFSGGAKMVGGLMDAARTASGKTRGVLTGAAATLSEVVFKNVGGDLSQIFRRGVSGVLRPRAEE</sequence>
<comment type="caution">
    <text evidence="1">The sequence shown here is derived from an EMBL/GenBank/DDBJ whole genome shotgun (WGS) entry which is preliminary data.</text>
</comment>
<evidence type="ECO:0000313" key="2">
    <source>
        <dbReference type="Proteomes" id="UP000269591"/>
    </source>
</evidence>
<organism evidence="1 2">
    <name type="scientific">Slackia equolifaciens</name>
    <dbReference type="NCBI Taxonomy" id="498718"/>
    <lineage>
        <taxon>Bacteria</taxon>
        <taxon>Bacillati</taxon>
        <taxon>Actinomycetota</taxon>
        <taxon>Coriobacteriia</taxon>
        <taxon>Eggerthellales</taxon>
        <taxon>Eggerthellaceae</taxon>
        <taxon>Slackia</taxon>
    </lineage>
</organism>
<dbReference type="AlphaFoldDB" id="A0A3N0B5N5"/>
<reference evidence="2" key="1">
    <citation type="submission" date="2018-05" db="EMBL/GenBank/DDBJ databases">
        <title>Genome Sequencing of selected type strains of the family Eggerthellaceae.</title>
        <authorList>
            <person name="Danylec N."/>
            <person name="Stoll D.A."/>
            <person name="Doetsch A."/>
            <person name="Huch M."/>
        </authorList>
    </citation>
    <scope>NUCLEOTIDE SEQUENCE [LARGE SCALE GENOMIC DNA]</scope>
    <source>
        <strain evidence="2">DSM 24851</strain>
    </source>
</reference>
<keyword evidence="2" id="KW-1185">Reference proteome</keyword>
<dbReference type="Pfam" id="PF11187">
    <property type="entry name" value="Mbeg1-like"/>
    <property type="match status" value="1"/>
</dbReference>
<dbReference type="RefSeq" id="WP_123208060.1">
    <property type="nucleotide sequence ID" value="NZ_JBHTHO010000013.1"/>
</dbReference>
<name>A0A3N0B5N5_9ACTN</name>
<evidence type="ECO:0000313" key="1">
    <source>
        <dbReference type="EMBL" id="RNL42200.1"/>
    </source>
</evidence>
<accession>A0A3N0B5N5</accession>
<dbReference type="EMBL" id="QIBX01000001">
    <property type="protein sequence ID" value="RNL42200.1"/>
    <property type="molecule type" value="Genomic_DNA"/>
</dbReference>
<protein>
    <recommendedName>
        <fullName evidence="3">DUF2974 domain-containing protein</fullName>
    </recommendedName>
</protein>
<evidence type="ECO:0008006" key="3">
    <source>
        <dbReference type="Google" id="ProtNLM"/>
    </source>
</evidence>
<dbReference type="SUPFAM" id="SSF53474">
    <property type="entry name" value="alpha/beta-Hydrolases"/>
    <property type="match status" value="1"/>
</dbReference>
<proteinExistence type="predicted"/>
<dbReference type="InterPro" id="IPR024499">
    <property type="entry name" value="Mbeg1-like"/>
</dbReference>
<dbReference type="Proteomes" id="UP000269591">
    <property type="component" value="Unassembled WGS sequence"/>
</dbReference>